<dbReference type="EMBL" id="BART01033925">
    <property type="protein sequence ID" value="GAH12585.1"/>
    <property type="molecule type" value="Genomic_DNA"/>
</dbReference>
<sequence length="141" mass="16318">MEKAQKNVLELEKNVEIYRERFENTAYSIAVFEAVEKGQDFIIKDFNNTAEKLERIHRADLLRQIEDNEKVDTSMRVTMGAGGRNMSKSVSGNTDVQKTDMYQLEVYSTDGILLEVIPLTHFVDDIQINKDRIFLLDEKRG</sequence>
<name>X1DWL8_9ZZZZ</name>
<organism evidence="1">
    <name type="scientific">marine sediment metagenome</name>
    <dbReference type="NCBI Taxonomy" id="412755"/>
    <lineage>
        <taxon>unclassified sequences</taxon>
        <taxon>metagenomes</taxon>
        <taxon>ecological metagenomes</taxon>
    </lineage>
</organism>
<reference evidence="1" key="1">
    <citation type="journal article" date="2014" name="Front. Microbiol.">
        <title>High frequency of phylogenetically diverse reductive dehalogenase-homologous genes in deep subseafloor sedimentary metagenomes.</title>
        <authorList>
            <person name="Kawai M."/>
            <person name="Futagami T."/>
            <person name="Toyoda A."/>
            <person name="Takaki Y."/>
            <person name="Nishi S."/>
            <person name="Hori S."/>
            <person name="Arai W."/>
            <person name="Tsubouchi T."/>
            <person name="Morono Y."/>
            <person name="Uchiyama I."/>
            <person name="Ito T."/>
            <person name="Fujiyama A."/>
            <person name="Inagaki F."/>
            <person name="Takami H."/>
        </authorList>
    </citation>
    <scope>NUCLEOTIDE SEQUENCE</scope>
    <source>
        <strain evidence="1">Expedition CK06-06</strain>
    </source>
</reference>
<evidence type="ECO:0000313" key="1">
    <source>
        <dbReference type="EMBL" id="GAH12585.1"/>
    </source>
</evidence>
<accession>X1DWL8</accession>
<feature type="non-terminal residue" evidence="1">
    <location>
        <position position="141"/>
    </location>
</feature>
<proteinExistence type="predicted"/>
<protein>
    <recommendedName>
        <fullName evidence="2">PAS domain-containing protein</fullName>
    </recommendedName>
</protein>
<comment type="caution">
    <text evidence="1">The sequence shown here is derived from an EMBL/GenBank/DDBJ whole genome shotgun (WGS) entry which is preliminary data.</text>
</comment>
<gene>
    <name evidence="1" type="ORF">S01H4_58135</name>
</gene>
<evidence type="ECO:0008006" key="2">
    <source>
        <dbReference type="Google" id="ProtNLM"/>
    </source>
</evidence>
<dbReference type="AlphaFoldDB" id="X1DWL8"/>